<dbReference type="InterPro" id="IPR013087">
    <property type="entry name" value="Znf_C2H2_type"/>
</dbReference>
<gene>
    <name evidence="3" type="ORF">N0B31_03130</name>
</gene>
<dbReference type="RefSeq" id="WP_260594352.1">
    <property type="nucleotide sequence ID" value="NZ_CP104003.1"/>
</dbReference>
<dbReference type="KEGG" id="ssai:N0B31_03130"/>
<keyword evidence="1" id="KW-1133">Transmembrane helix</keyword>
<name>A0A9E7R4Y5_9EURY</name>
<evidence type="ECO:0000313" key="4">
    <source>
        <dbReference type="Proteomes" id="UP001057580"/>
    </source>
</evidence>
<sequence length="83" mass="9486">MTGEEPSADRVECPYCEAAFARERHRDLHVGQAHDEALTHAEREAYEAAEDAEREDLRLFRLKALAALVLVYFGFLILYAFSL</sequence>
<evidence type="ECO:0000259" key="2">
    <source>
        <dbReference type="PROSITE" id="PS00028"/>
    </source>
</evidence>
<keyword evidence="1" id="KW-0812">Transmembrane</keyword>
<protein>
    <submittedName>
        <fullName evidence="3">C2H2-type zinc finger protein</fullName>
    </submittedName>
</protein>
<evidence type="ECO:0000313" key="3">
    <source>
        <dbReference type="EMBL" id="UWM55284.1"/>
    </source>
</evidence>
<organism evidence="3 4">
    <name type="scientific">Salinirubellus salinus</name>
    <dbReference type="NCBI Taxonomy" id="1364945"/>
    <lineage>
        <taxon>Archaea</taxon>
        <taxon>Methanobacteriati</taxon>
        <taxon>Methanobacteriota</taxon>
        <taxon>Stenosarchaea group</taxon>
        <taxon>Halobacteria</taxon>
        <taxon>Halobacteriales</taxon>
        <taxon>Natronomonadaceae</taxon>
        <taxon>Salinirubellus</taxon>
    </lineage>
</organism>
<dbReference type="InterPro" id="IPR055833">
    <property type="entry name" value="DUF7410"/>
</dbReference>
<dbReference type="GeneID" id="74941382"/>
<accession>A0A9E7R4Y5</accession>
<feature type="domain" description="C2H2-type" evidence="2">
    <location>
        <begin position="13"/>
        <end position="34"/>
    </location>
</feature>
<proteinExistence type="predicted"/>
<feature type="transmembrane region" description="Helical" evidence="1">
    <location>
        <begin position="64"/>
        <end position="82"/>
    </location>
</feature>
<dbReference type="AlphaFoldDB" id="A0A9E7R4Y5"/>
<dbReference type="Proteomes" id="UP001057580">
    <property type="component" value="Chromosome"/>
</dbReference>
<reference evidence="3" key="1">
    <citation type="submission" date="2022-09" db="EMBL/GenBank/DDBJ databases">
        <title>Diverse halophilic archaea isolated from saline environments.</title>
        <authorList>
            <person name="Cui H.-L."/>
        </authorList>
    </citation>
    <scope>NUCLEOTIDE SEQUENCE</scope>
    <source>
        <strain evidence="3">ZS-35-S2</strain>
    </source>
</reference>
<keyword evidence="4" id="KW-1185">Reference proteome</keyword>
<dbReference type="EMBL" id="CP104003">
    <property type="protein sequence ID" value="UWM55284.1"/>
    <property type="molecule type" value="Genomic_DNA"/>
</dbReference>
<dbReference type="PROSITE" id="PS00028">
    <property type="entry name" value="ZINC_FINGER_C2H2_1"/>
    <property type="match status" value="1"/>
</dbReference>
<evidence type="ECO:0000256" key="1">
    <source>
        <dbReference type="SAM" id="Phobius"/>
    </source>
</evidence>
<dbReference type="Pfam" id="PF24166">
    <property type="entry name" value="DUF7410"/>
    <property type="match status" value="1"/>
</dbReference>
<keyword evidence="1" id="KW-0472">Membrane</keyword>